<gene>
    <name evidence="1" type="ORF">BDN72DRAFT_767908</name>
</gene>
<proteinExistence type="predicted"/>
<keyword evidence="2" id="KW-1185">Reference proteome</keyword>
<organism evidence="1 2">
    <name type="scientific">Pluteus cervinus</name>
    <dbReference type="NCBI Taxonomy" id="181527"/>
    <lineage>
        <taxon>Eukaryota</taxon>
        <taxon>Fungi</taxon>
        <taxon>Dikarya</taxon>
        <taxon>Basidiomycota</taxon>
        <taxon>Agaricomycotina</taxon>
        <taxon>Agaricomycetes</taxon>
        <taxon>Agaricomycetidae</taxon>
        <taxon>Agaricales</taxon>
        <taxon>Pluteineae</taxon>
        <taxon>Pluteaceae</taxon>
        <taxon>Pluteus</taxon>
    </lineage>
</organism>
<name>A0ACD3AUR5_9AGAR</name>
<sequence>MLPALYFQQMGEYSGFLNHSEHRIMYRNKTYPSAAHLWEAMKYLDRRPDLAEMIRMCADFGELFQLTSSEAFRKEERRDWAKVFLKVLEDVVLRKFRQHPDLRSLLLGTGHAPLVYSDTRDGYWGDGPMGSGTNHLGKVLQVVRDRLRNEREPHA</sequence>
<dbReference type="EMBL" id="ML208331">
    <property type="protein sequence ID" value="TFK69438.1"/>
    <property type="molecule type" value="Genomic_DNA"/>
</dbReference>
<protein>
    <submittedName>
        <fullName evidence="1">DUF1768-domain-containing protein</fullName>
    </submittedName>
</protein>
<accession>A0ACD3AUR5</accession>
<evidence type="ECO:0000313" key="2">
    <source>
        <dbReference type="Proteomes" id="UP000308600"/>
    </source>
</evidence>
<evidence type="ECO:0000313" key="1">
    <source>
        <dbReference type="EMBL" id="TFK69438.1"/>
    </source>
</evidence>
<dbReference type="Proteomes" id="UP000308600">
    <property type="component" value="Unassembled WGS sequence"/>
</dbReference>
<reference evidence="1 2" key="1">
    <citation type="journal article" date="2019" name="Nat. Ecol. Evol.">
        <title>Megaphylogeny resolves global patterns of mushroom evolution.</title>
        <authorList>
            <person name="Varga T."/>
            <person name="Krizsan K."/>
            <person name="Foldi C."/>
            <person name="Dima B."/>
            <person name="Sanchez-Garcia M."/>
            <person name="Sanchez-Ramirez S."/>
            <person name="Szollosi G.J."/>
            <person name="Szarkandi J.G."/>
            <person name="Papp V."/>
            <person name="Albert L."/>
            <person name="Andreopoulos W."/>
            <person name="Angelini C."/>
            <person name="Antonin V."/>
            <person name="Barry K.W."/>
            <person name="Bougher N.L."/>
            <person name="Buchanan P."/>
            <person name="Buyck B."/>
            <person name="Bense V."/>
            <person name="Catcheside P."/>
            <person name="Chovatia M."/>
            <person name="Cooper J."/>
            <person name="Damon W."/>
            <person name="Desjardin D."/>
            <person name="Finy P."/>
            <person name="Geml J."/>
            <person name="Haridas S."/>
            <person name="Hughes K."/>
            <person name="Justo A."/>
            <person name="Karasinski D."/>
            <person name="Kautmanova I."/>
            <person name="Kiss B."/>
            <person name="Kocsube S."/>
            <person name="Kotiranta H."/>
            <person name="LaButti K.M."/>
            <person name="Lechner B.E."/>
            <person name="Liimatainen K."/>
            <person name="Lipzen A."/>
            <person name="Lukacs Z."/>
            <person name="Mihaltcheva S."/>
            <person name="Morgado L.N."/>
            <person name="Niskanen T."/>
            <person name="Noordeloos M.E."/>
            <person name="Ohm R.A."/>
            <person name="Ortiz-Santana B."/>
            <person name="Ovrebo C."/>
            <person name="Racz N."/>
            <person name="Riley R."/>
            <person name="Savchenko A."/>
            <person name="Shiryaev A."/>
            <person name="Soop K."/>
            <person name="Spirin V."/>
            <person name="Szebenyi C."/>
            <person name="Tomsovsky M."/>
            <person name="Tulloss R.E."/>
            <person name="Uehling J."/>
            <person name="Grigoriev I.V."/>
            <person name="Vagvolgyi C."/>
            <person name="Papp T."/>
            <person name="Martin F.M."/>
            <person name="Miettinen O."/>
            <person name="Hibbett D.S."/>
            <person name="Nagy L.G."/>
        </authorList>
    </citation>
    <scope>NUCLEOTIDE SEQUENCE [LARGE SCALE GENOMIC DNA]</scope>
    <source>
        <strain evidence="1 2">NL-1719</strain>
    </source>
</reference>